<sequence>GNYLPPKTPPLPQPVNPQDALHPFTSQGHFELPDFLFSKEQMSGGNIDDLMHIWAALDGKGKPPFNSHSHLYQTIDDINQEDTWDCLEMHYVEAKNPNAAPWKQTTYQICLCDAGKLVEKQLSNPDLEEFIDYSPCLVFGENHQRVWSNFMTGNWAWNQCVSSLSQCIIDDEIIFQYSRMNLLKRRKNH</sequence>
<dbReference type="AlphaFoldDB" id="A0A0D0A515"/>
<feature type="region of interest" description="Disordered" evidence="1">
    <location>
        <begin position="1"/>
        <end position="24"/>
    </location>
</feature>
<evidence type="ECO:0000256" key="1">
    <source>
        <dbReference type="SAM" id="MobiDB-lite"/>
    </source>
</evidence>
<dbReference type="Pfam" id="PF18759">
    <property type="entry name" value="Plavaka"/>
    <property type="match status" value="1"/>
</dbReference>
<accession>A0A0D0A515</accession>
<reference evidence="3" key="2">
    <citation type="submission" date="2015-01" db="EMBL/GenBank/DDBJ databases">
        <title>Evolutionary Origins and Diversification of the Mycorrhizal Mutualists.</title>
        <authorList>
            <consortium name="DOE Joint Genome Institute"/>
            <consortium name="Mycorrhizal Genomics Consortium"/>
            <person name="Kohler A."/>
            <person name="Kuo A."/>
            <person name="Nagy L.G."/>
            <person name="Floudas D."/>
            <person name="Copeland A."/>
            <person name="Barry K.W."/>
            <person name="Cichocki N."/>
            <person name="Veneault-Fourrey C."/>
            <person name="LaButti K."/>
            <person name="Lindquist E.A."/>
            <person name="Lipzen A."/>
            <person name="Lundell T."/>
            <person name="Morin E."/>
            <person name="Murat C."/>
            <person name="Riley R."/>
            <person name="Ohm R."/>
            <person name="Sun H."/>
            <person name="Tunlid A."/>
            <person name="Henrissat B."/>
            <person name="Grigoriev I.V."/>
            <person name="Hibbett D.S."/>
            <person name="Martin F."/>
        </authorList>
    </citation>
    <scope>NUCLEOTIDE SEQUENCE [LARGE SCALE GENOMIC DNA]</scope>
    <source>
        <strain evidence="3">441</strain>
    </source>
</reference>
<feature type="compositionally biased region" description="Pro residues" evidence="1">
    <location>
        <begin position="1"/>
        <end position="15"/>
    </location>
</feature>
<name>A0A0D0A515_9AGAM</name>
<gene>
    <name evidence="2" type="ORF">PISMIDRAFT_93372</name>
</gene>
<feature type="non-terminal residue" evidence="2">
    <location>
        <position position="1"/>
    </location>
</feature>
<proteinExistence type="predicted"/>
<organism evidence="2 3">
    <name type="scientific">Pisolithus microcarpus 441</name>
    <dbReference type="NCBI Taxonomy" id="765257"/>
    <lineage>
        <taxon>Eukaryota</taxon>
        <taxon>Fungi</taxon>
        <taxon>Dikarya</taxon>
        <taxon>Basidiomycota</taxon>
        <taxon>Agaricomycotina</taxon>
        <taxon>Agaricomycetes</taxon>
        <taxon>Agaricomycetidae</taxon>
        <taxon>Boletales</taxon>
        <taxon>Sclerodermatineae</taxon>
        <taxon>Pisolithaceae</taxon>
        <taxon>Pisolithus</taxon>
    </lineage>
</organism>
<reference evidence="2 3" key="1">
    <citation type="submission" date="2014-04" db="EMBL/GenBank/DDBJ databases">
        <authorList>
            <consortium name="DOE Joint Genome Institute"/>
            <person name="Kuo A."/>
            <person name="Kohler A."/>
            <person name="Costa M.D."/>
            <person name="Nagy L.G."/>
            <person name="Floudas D."/>
            <person name="Copeland A."/>
            <person name="Barry K.W."/>
            <person name="Cichocki N."/>
            <person name="Veneault-Fourrey C."/>
            <person name="LaButti K."/>
            <person name="Lindquist E.A."/>
            <person name="Lipzen A."/>
            <person name="Lundell T."/>
            <person name="Morin E."/>
            <person name="Murat C."/>
            <person name="Sun H."/>
            <person name="Tunlid A."/>
            <person name="Henrissat B."/>
            <person name="Grigoriev I.V."/>
            <person name="Hibbett D.S."/>
            <person name="Martin F."/>
            <person name="Nordberg H.P."/>
            <person name="Cantor M.N."/>
            <person name="Hua S.X."/>
        </authorList>
    </citation>
    <scope>NUCLEOTIDE SEQUENCE [LARGE SCALE GENOMIC DNA]</scope>
    <source>
        <strain evidence="2 3">441</strain>
    </source>
</reference>
<dbReference type="InterPro" id="IPR041078">
    <property type="entry name" value="Plavaka"/>
</dbReference>
<dbReference type="Proteomes" id="UP000054018">
    <property type="component" value="Unassembled WGS sequence"/>
</dbReference>
<dbReference type="OrthoDB" id="3199698at2759"/>
<dbReference type="STRING" id="765257.A0A0D0A515"/>
<keyword evidence="3" id="KW-1185">Reference proteome</keyword>
<dbReference type="EMBL" id="KN833697">
    <property type="protein sequence ID" value="KIK27133.1"/>
    <property type="molecule type" value="Genomic_DNA"/>
</dbReference>
<dbReference type="HOGENOM" id="CLU_006344_7_2_1"/>
<evidence type="ECO:0000313" key="3">
    <source>
        <dbReference type="Proteomes" id="UP000054018"/>
    </source>
</evidence>
<protein>
    <submittedName>
        <fullName evidence="2">Uncharacterized protein</fullName>
    </submittedName>
</protein>
<evidence type="ECO:0000313" key="2">
    <source>
        <dbReference type="EMBL" id="KIK27133.1"/>
    </source>
</evidence>